<sequence length="126" mass="14633">MQNSKCKIIINSLLIVSLLAPTFTLAQGLEQPQTIEEAESLGLKILTALPGAVKKAWQEEALPLILKMWHWAKNVWDSYLSSWVNDLWKKLLNLVGKESPDIKQEFQKEKQEMQQDLWDRFKDLLK</sequence>
<evidence type="ECO:0000313" key="3">
    <source>
        <dbReference type="Proteomes" id="UP000178647"/>
    </source>
</evidence>
<feature type="signal peptide" evidence="1">
    <location>
        <begin position="1"/>
        <end position="26"/>
    </location>
</feature>
<protein>
    <recommendedName>
        <fullName evidence="4">DUF5667 domain-containing protein</fullName>
    </recommendedName>
</protein>
<proteinExistence type="predicted"/>
<dbReference type="AlphaFoldDB" id="A0A1G2EFV1"/>
<feature type="chain" id="PRO_5009582723" description="DUF5667 domain-containing protein" evidence="1">
    <location>
        <begin position="27"/>
        <end position="126"/>
    </location>
</feature>
<reference evidence="2 3" key="1">
    <citation type="journal article" date="2016" name="Nat. Commun.">
        <title>Thousands of microbial genomes shed light on interconnected biogeochemical processes in an aquifer system.</title>
        <authorList>
            <person name="Anantharaman K."/>
            <person name="Brown C.T."/>
            <person name="Hug L.A."/>
            <person name="Sharon I."/>
            <person name="Castelle C.J."/>
            <person name="Probst A.J."/>
            <person name="Thomas B.C."/>
            <person name="Singh A."/>
            <person name="Wilkins M.J."/>
            <person name="Karaoz U."/>
            <person name="Brodie E.L."/>
            <person name="Williams K.H."/>
            <person name="Hubbard S.S."/>
            <person name="Banfield J.F."/>
        </authorList>
    </citation>
    <scope>NUCLEOTIDE SEQUENCE [LARGE SCALE GENOMIC DNA]</scope>
</reference>
<keyword evidence="1" id="KW-0732">Signal</keyword>
<dbReference type="STRING" id="1801672.A2896_01850"/>
<evidence type="ECO:0008006" key="4">
    <source>
        <dbReference type="Google" id="ProtNLM"/>
    </source>
</evidence>
<dbReference type="Proteomes" id="UP000178647">
    <property type="component" value="Unassembled WGS sequence"/>
</dbReference>
<gene>
    <name evidence="2" type="ORF">A2896_01850</name>
</gene>
<comment type="caution">
    <text evidence="2">The sequence shown here is derived from an EMBL/GenBank/DDBJ whole genome shotgun (WGS) entry which is preliminary data.</text>
</comment>
<organism evidence="2 3">
    <name type="scientific">Candidatus Nealsonbacteria bacterium RIFCSPLOWO2_01_FULL_43_32</name>
    <dbReference type="NCBI Taxonomy" id="1801672"/>
    <lineage>
        <taxon>Bacteria</taxon>
        <taxon>Candidatus Nealsoniibacteriota</taxon>
    </lineage>
</organism>
<accession>A0A1G2EFV1</accession>
<evidence type="ECO:0000256" key="1">
    <source>
        <dbReference type="SAM" id="SignalP"/>
    </source>
</evidence>
<dbReference type="EMBL" id="MHMH01000007">
    <property type="protein sequence ID" value="OGZ24657.1"/>
    <property type="molecule type" value="Genomic_DNA"/>
</dbReference>
<evidence type="ECO:0000313" key="2">
    <source>
        <dbReference type="EMBL" id="OGZ24657.1"/>
    </source>
</evidence>
<name>A0A1G2EFV1_9BACT</name>